<feature type="chain" id="PRO_5045146451" description="Apple domain-containing protein" evidence="1">
    <location>
        <begin position="25"/>
        <end position="110"/>
    </location>
</feature>
<evidence type="ECO:0000256" key="1">
    <source>
        <dbReference type="SAM" id="SignalP"/>
    </source>
</evidence>
<accession>A0ABX2CG88</accession>
<sequence length="110" mass="12299">MHLRHLIVVSAVVLVSALAAPATAHDFYATDIDRPGGDYRSFDTFDDAQACRQTCTREMPRCRAWTYVKAPAFWHGLQRPPARCWLKRVVPRARANPCCISGVSGGQRID</sequence>
<reference evidence="3" key="1">
    <citation type="submission" date="2020-05" db="EMBL/GenBank/DDBJ databases">
        <title>Nod-independent and nitrogen-fixing Bradyrhizobium aeschynomene sp. nov. isolated from nodules of Aeschynomene indica.</title>
        <authorList>
            <person name="Zhang Z."/>
        </authorList>
    </citation>
    <scope>NUCLEOTIDE SEQUENCE</scope>
    <source>
        <strain evidence="3">83012</strain>
    </source>
</reference>
<keyword evidence="4" id="KW-1185">Reference proteome</keyword>
<proteinExistence type="predicted"/>
<gene>
    <name evidence="3" type="ORF">HL667_17160</name>
</gene>
<dbReference type="Proteomes" id="UP000886476">
    <property type="component" value="Unassembled WGS sequence"/>
</dbReference>
<protein>
    <recommendedName>
        <fullName evidence="2">Apple domain-containing protein</fullName>
    </recommendedName>
</protein>
<dbReference type="RefSeq" id="WP_172111823.1">
    <property type="nucleotide sequence ID" value="NZ_JABFDN010000005.1"/>
</dbReference>
<dbReference type="EMBL" id="JABFDN010000005">
    <property type="protein sequence ID" value="NPU66735.1"/>
    <property type="molecule type" value="Genomic_DNA"/>
</dbReference>
<comment type="caution">
    <text evidence="3">The sequence shown here is derived from an EMBL/GenBank/DDBJ whole genome shotgun (WGS) entry which is preliminary data.</text>
</comment>
<keyword evidence="1" id="KW-0732">Signal</keyword>
<dbReference type="InterPro" id="IPR003609">
    <property type="entry name" value="Pan_app"/>
</dbReference>
<dbReference type="Pfam" id="PF14295">
    <property type="entry name" value="PAN_4"/>
    <property type="match status" value="1"/>
</dbReference>
<evidence type="ECO:0000259" key="2">
    <source>
        <dbReference type="Pfam" id="PF14295"/>
    </source>
</evidence>
<feature type="domain" description="Apple" evidence="2">
    <location>
        <begin position="32"/>
        <end position="87"/>
    </location>
</feature>
<evidence type="ECO:0000313" key="3">
    <source>
        <dbReference type="EMBL" id="NPU66735.1"/>
    </source>
</evidence>
<name>A0ABX2CG88_9BRAD</name>
<dbReference type="Gene3D" id="3.50.4.10">
    <property type="entry name" value="Hepatocyte Growth Factor"/>
    <property type="match status" value="1"/>
</dbReference>
<evidence type="ECO:0000313" key="4">
    <source>
        <dbReference type="Proteomes" id="UP000886476"/>
    </source>
</evidence>
<organism evidence="3 4">
    <name type="scientific">Bradyrhizobium aeschynomenes</name>
    <dbReference type="NCBI Taxonomy" id="2734909"/>
    <lineage>
        <taxon>Bacteria</taxon>
        <taxon>Pseudomonadati</taxon>
        <taxon>Pseudomonadota</taxon>
        <taxon>Alphaproteobacteria</taxon>
        <taxon>Hyphomicrobiales</taxon>
        <taxon>Nitrobacteraceae</taxon>
        <taxon>Bradyrhizobium</taxon>
    </lineage>
</organism>
<feature type="signal peptide" evidence="1">
    <location>
        <begin position="1"/>
        <end position="24"/>
    </location>
</feature>